<sequence length="200" mass="22816">MPNNSALAICFSYPKKFRAKIIIGIFMLGLPMLAQAQLELYGKFNKDGSVEPVINYAGSKKISNHFAVVFFGLIREKWSQALIGLSYSPIKSLSFSGYAGIEHGQSSPRYSASVWWKQGKTSFLILGERGNGNNNYLYKVNMFHQFSEKISLGIMDWRYHGLGPNLRYTIPKLQSTIWIMPAYDHEQKVFRTMLGYSFQM</sequence>
<evidence type="ECO:0000313" key="4">
    <source>
        <dbReference type="Proteomes" id="UP000291117"/>
    </source>
</evidence>
<evidence type="ECO:0000313" key="3">
    <source>
        <dbReference type="EMBL" id="TKC63677.1"/>
    </source>
</evidence>
<dbReference type="Proteomes" id="UP000309594">
    <property type="component" value="Unassembled WGS sequence"/>
</dbReference>
<name>A0A4R0NG27_9SPHI</name>
<dbReference type="EMBL" id="SJSM01000001">
    <property type="protein sequence ID" value="TCC99479.1"/>
    <property type="molecule type" value="Genomic_DNA"/>
</dbReference>
<keyword evidence="4" id="KW-1185">Reference proteome</keyword>
<accession>A0A4U1GHG5</accession>
<comment type="caution">
    <text evidence="2">The sequence shown here is derived from an EMBL/GenBank/DDBJ whole genome shotgun (WGS) entry which is preliminary data.</text>
</comment>
<dbReference type="Proteomes" id="UP000291117">
    <property type="component" value="Unassembled WGS sequence"/>
</dbReference>
<gene>
    <name evidence="2" type="ORF">EZ444_02040</name>
    <name evidence="3" type="ORF">FBD94_04820</name>
</gene>
<keyword evidence="1" id="KW-0812">Transmembrane</keyword>
<evidence type="ECO:0000256" key="1">
    <source>
        <dbReference type="SAM" id="Phobius"/>
    </source>
</evidence>
<reference evidence="3 5" key="2">
    <citation type="submission" date="2019-04" db="EMBL/GenBank/DDBJ databases">
        <title>Pedobacter sp. RP-1-16 sp. nov., isolated from Arctic soil.</title>
        <authorList>
            <person name="Dahal R.H."/>
            <person name="Kim D.-U."/>
        </authorList>
    </citation>
    <scope>NUCLEOTIDE SEQUENCE [LARGE SCALE GENOMIC DNA]</scope>
    <source>
        <strain evidence="3 5">RP-1-16</strain>
    </source>
</reference>
<accession>A0A4R0NG27</accession>
<dbReference type="OrthoDB" id="667328at2"/>
<organism evidence="2 4">
    <name type="scientific">Pedobacter hiemivivus</name>
    <dbReference type="NCBI Taxonomy" id="2530454"/>
    <lineage>
        <taxon>Bacteria</taxon>
        <taxon>Pseudomonadati</taxon>
        <taxon>Bacteroidota</taxon>
        <taxon>Sphingobacteriia</taxon>
        <taxon>Sphingobacteriales</taxon>
        <taxon>Sphingobacteriaceae</taxon>
        <taxon>Pedobacter</taxon>
    </lineage>
</organism>
<proteinExistence type="predicted"/>
<dbReference type="EMBL" id="SWDX01000002">
    <property type="protein sequence ID" value="TKC63677.1"/>
    <property type="molecule type" value="Genomic_DNA"/>
</dbReference>
<keyword evidence="1" id="KW-0472">Membrane</keyword>
<protein>
    <submittedName>
        <fullName evidence="2">Uncharacterized protein</fullName>
    </submittedName>
</protein>
<dbReference type="AlphaFoldDB" id="A0A4R0NG27"/>
<keyword evidence="1" id="KW-1133">Transmembrane helix</keyword>
<reference evidence="2 4" key="1">
    <citation type="submission" date="2019-02" db="EMBL/GenBank/DDBJ databases">
        <title>Pedobacter sp. RP-3-8 sp. nov., isolated from Arctic soil.</title>
        <authorList>
            <person name="Dahal R.H."/>
        </authorList>
    </citation>
    <scope>NUCLEOTIDE SEQUENCE [LARGE SCALE GENOMIC DNA]</scope>
    <source>
        <strain evidence="2 4">RP-3-8</strain>
    </source>
</reference>
<feature type="transmembrane region" description="Helical" evidence="1">
    <location>
        <begin position="21"/>
        <end position="38"/>
    </location>
</feature>
<evidence type="ECO:0000313" key="5">
    <source>
        <dbReference type="Proteomes" id="UP000309594"/>
    </source>
</evidence>
<dbReference type="RefSeq" id="WP_131606727.1">
    <property type="nucleotide sequence ID" value="NZ_SJSM01000001.1"/>
</dbReference>
<evidence type="ECO:0000313" key="2">
    <source>
        <dbReference type="EMBL" id="TCC99479.1"/>
    </source>
</evidence>